<keyword evidence="1" id="KW-1133">Transmembrane helix</keyword>
<gene>
    <name evidence="2" type="ORF">A2941_00895</name>
</gene>
<evidence type="ECO:0008006" key="4">
    <source>
        <dbReference type="Google" id="ProtNLM"/>
    </source>
</evidence>
<proteinExistence type="predicted"/>
<keyword evidence="1" id="KW-0812">Transmembrane</keyword>
<evidence type="ECO:0000313" key="3">
    <source>
        <dbReference type="Proteomes" id="UP000178444"/>
    </source>
</evidence>
<name>A0A1F8GSG7_9BACT</name>
<organism evidence="2 3">
    <name type="scientific">Candidatus Yanofskybacteria bacterium RIFCSPLOWO2_01_FULL_49_17</name>
    <dbReference type="NCBI Taxonomy" id="1802700"/>
    <lineage>
        <taxon>Bacteria</taxon>
        <taxon>Candidatus Yanofskyibacteriota</taxon>
    </lineage>
</organism>
<keyword evidence="1" id="KW-0472">Membrane</keyword>
<dbReference type="AlphaFoldDB" id="A0A1F8GSG7"/>
<dbReference type="EMBL" id="MGKO01000011">
    <property type="protein sequence ID" value="OGN27389.1"/>
    <property type="molecule type" value="Genomic_DNA"/>
</dbReference>
<reference evidence="2 3" key="1">
    <citation type="journal article" date="2016" name="Nat. Commun.">
        <title>Thousands of microbial genomes shed light on interconnected biogeochemical processes in an aquifer system.</title>
        <authorList>
            <person name="Anantharaman K."/>
            <person name="Brown C.T."/>
            <person name="Hug L.A."/>
            <person name="Sharon I."/>
            <person name="Castelle C.J."/>
            <person name="Probst A.J."/>
            <person name="Thomas B.C."/>
            <person name="Singh A."/>
            <person name="Wilkins M.J."/>
            <person name="Karaoz U."/>
            <person name="Brodie E.L."/>
            <person name="Williams K.H."/>
            <person name="Hubbard S.S."/>
            <person name="Banfield J.F."/>
        </authorList>
    </citation>
    <scope>NUCLEOTIDE SEQUENCE [LARGE SCALE GENOMIC DNA]</scope>
</reference>
<dbReference type="Proteomes" id="UP000178444">
    <property type="component" value="Unassembled WGS sequence"/>
</dbReference>
<sequence>MSSPSLKHYSGGKGLAHQNFWNKNSDGFSLVEIAVVAAVVGFLTTAIIVNFSRTRTNLDESVNFLASQVRIAQTEAVSSARYNNYNPCGYGIHYIDGATFARYVGPNASTANCQAINRNYSAGEDALLQPQKFQDSRIEFKSSFNDIYFEPPDPKTYLNNSSALNQAPIAITVGRVGTNCPTNCKTIYVYPSGKIDVQ</sequence>
<comment type="caution">
    <text evidence="2">The sequence shown here is derived from an EMBL/GenBank/DDBJ whole genome shotgun (WGS) entry which is preliminary data.</text>
</comment>
<protein>
    <recommendedName>
        <fullName evidence="4">Type II secretion system protein GspH</fullName>
    </recommendedName>
</protein>
<accession>A0A1F8GSG7</accession>
<dbReference type="SUPFAM" id="SSF54523">
    <property type="entry name" value="Pili subunits"/>
    <property type="match status" value="1"/>
</dbReference>
<evidence type="ECO:0000256" key="1">
    <source>
        <dbReference type="SAM" id="Phobius"/>
    </source>
</evidence>
<dbReference type="InterPro" id="IPR045584">
    <property type="entry name" value="Pilin-like"/>
</dbReference>
<evidence type="ECO:0000313" key="2">
    <source>
        <dbReference type="EMBL" id="OGN27389.1"/>
    </source>
</evidence>
<feature type="transmembrane region" description="Helical" evidence="1">
    <location>
        <begin position="28"/>
        <end position="51"/>
    </location>
</feature>